<dbReference type="SUPFAM" id="SSF51445">
    <property type="entry name" value="(Trans)glycosidases"/>
    <property type="match status" value="1"/>
</dbReference>
<reference evidence="2 3" key="1">
    <citation type="submission" date="2020-08" db="EMBL/GenBank/DDBJ databases">
        <title>Genomic Encyclopedia of Type Strains, Phase IV (KMG-IV): sequencing the most valuable type-strain genomes for metagenomic binning, comparative biology and taxonomic classification.</title>
        <authorList>
            <person name="Goeker M."/>
        </authorList>
    </citation>
    <scope>NUCLEOTIDE SEQUENCE [LARGE SCALE GENOMIC DNA]</scope>
    <source>
        <strain evidence="2 3">DSM 23562</strain>
    </source>
</reference>
<dbReference type="Gene3D" id="3.20.20.80">
    <property type="entry name" value="Glycosidases"/>
    <property type="match status" value="1"/>
</dbReference>
<proteinExistence type="predicted"/>
<dbReference type="AlphaFoldDB" id="A0A7W9W6C6"/>
<dbReference type="Gene3D" id="2.60.120.260">
    <property type="entry name" value="Galactose-binding domain-like"/>
    <property type="match status" value="1"/>
</dbReference>
<accession>A0A7W9W6C6</accession>
<evidence type="ECO:0000313" key="3">
    <source>
        <dbReference type="Proteomes" id="UP000520814"/>
    </source>
</evidence>
<dbReference type="InterPro" id="IPR017853">
    <property type="entry name" value="GH"/>
</dbReference>
<dbReference type="InterPro" id="IPR045053">
    <property type="entry name" value="MAN-like"/>
</dbReference>
<dbReference type="RefSeq" id="WP_184194190.1">
    <property type="nucleotide sequence ID" value="NZ_JACHGW010000002.1"/>
</dbReference>
<dbReference type="Proteomes" id="UP000520814">
    <property type="component" value="Unassembled WGS sequence"/>
</dbReference>
<sequence length="623" mass="67684">MTTYETLFPLPSALGNPFDPEKNDVRVLFRGPGGKTKNQLAFFDGGTTWRARLTAEGSWQAVGVTRNGVPVRAKLTTTAQPQPLRFVRRKGTGFVYDDGALYWPLGHNVAWRSGSFDVAAAFAKLGAAGENWSRVWMCHWDGKNLDWETKDDTLSLTVARRWDAIVAAAQKYGIHFQLVLQHHGPYALNVNSNWGENPWNVKNGGFLSTTAEFFTHPEALRRTKNKLRYSVARWGYSPSILAWELFNEVEWTEGAKSAPKTVEEWHKTMAAYLRGLDIHQHLITTSSHLSGAELYTAMDYEQPHAYPPDLAATALAVKPTTKPIFYGEIGPSGDLNSDDGNSLKAGLWASLFSDASGAAQYWTWDQVERRNLYGLFKAATGFVRLSGVTALRRVSVRVSTPDGGVASSGPGKGWGETKRTEFPIGAEGTIEGIGEMPSFLQGSAHREMFLKADLPVTLRQPGTVVVEVQTVARAGGSLVIKVDGKTVTQKAWPASARDTTVNETLTAAIPAGSHTITLENPGADWVTLHKLTVGPVGSSVAALAKSDGTRAALWLRRTARGAHPGGGTVTLSGLRVGRYKLTWWDTTAGTVLREEALSATASGQLTLPIPAFTRDIAASLVRK</sequence>
<dbReference type="GO" id="GO:0004553">
    <property type="term" value="F:hydrolase activity, hydrolyzing O-glycosyl compounds"/>
    <property type="evidence" value="ECO:0007669"/>
    <property type="project" value="InterPro"/>
</dbReference>
<evidence type="ECO:0000256" key="1">
    <source>
        <dbReference type="SAM" id="MobiDB-lite"/>
    </source>
</evidence>
<dbReference type="PANTHER" id="PTHR31451">
    <property type="match status" value="1"/>
</dbReference>
<protein>
    <recommendedName>
        <fullName evidence="4">DUF5060 domain-containing protein</fullName>
    </recommendedName>
</protein>
<evidence type="ECO:0008006" key="4">
    <source>
        <dbReference type="Google" id="ProtNLM"/>
    </source>
</evidence>
<keyword evidence="3" id="KW-1185">Reference proteome</keyword>
<name>A0A7W9W6C6_ARMRO</name>
<evidence type="ECO:0000313" key="2">
    <source>
        <dbReference type="EMBL" id="MBB6050026.1"/>
    </source>
</evidence>
<comment type="caution">
    <text evidence="2">The sequence shown here is derived from an EMBL/GenBank/DDBJ whole genome shotgun (WGS) entry which is preliminary data.</text>
</comment>
<feature type="region of interest" description="Disordered" evidence="1">
    <location>
        <begin position="400"/>
        <end position="419"/>
    </location>
</feature>
<organism evidence="2 3">
    <name type="scientific">Armatimonas rosea</name>
    <dbReference type="NCBI Taxonomy" id="685828"/>
    <lineage>
        <taxon>Bacteria</taxon>
        <taxon>Bacillati</taxon>
        <taxon>Armatimonadota</taxon>
        <taxon>Armatimonadia</taxon>
        <taxon>Armatimonadales</taxon>
        <taxon>Armatimonadaceae</taxon>
        <taxon>Armatimonas</taxon>
    </lineage>
</organism>
<dbReference type="EMBL" id="JACHGW010000002">
    <property type="protein sequence ID" value="MBB6050026.1"/>
    <property type="molecule type" value="Genomic_DNA"/>
</dbReference>
<gene>
    <name evidence="2" type="ORF">HNQ39_001817</name>
</gene>